<dbReference type="GO" id="GO:0003723">
    <property type="term" value="F:RNA binding"/>
    <property type="evidence" value="ECO:0007669"/>
    <property type="project" value="InterPro"/>
</dbReference>
<dbReference type="GO" id="GO:0051607">
    <property type="term" value="P:defense response to virus"/>
    <property type="evidence" value="ECO:0007669"/>
    <property type="project" value="InterPro"/>
</dbReference>
<dbReference type="CDD" id="cd09756">
    <property type="entry name" value="Cas5_I-E"/>
    <property type="match status" value="1"/>
</dbReference>
<comment type="caution">
    <text evidence="1">The sequence shown here is derived from an EMBL/GenBank/DDBJ whole genome shotgun (WGS) entry which is preliminary data.</text>
</comment>
<organism evidence="1 2">
    <name type="scientific">Methylobacterium platani</name>
    <dbReference type="NCBI Taxonomy" id="427683"/>
    <lineage>
        <taxon>Bacteria</taxon>
        <taxon>Pseudomonadati</taxon>
        <taxon>Pseudomonadota</taxon>
        <taxon>Alphaproteobacteria</taxon>
        <taxon>Hyphomicrobiales</taxon>
        <taxon>Methylobacteriaceae</taxon>
        <taxon>Methylobacterium</taxon>
    </lineage>
</organism>
<proteinExistence type="predicted"/>
<name>A0A179S4I9_9HYPH</name>
<dbReference type="InterPro" id="IPR010147">
    <property type="entry name" value="CRISPR-assoc_prot_CasD"/>
</dbReference>
<dbReference type="NCBIfam" id="TIGR01868">
    <property type="entry name" value="casD_Cas5e"/>
    <property type="match status" value="1"/>
</dbReference>
<dbReference type="GO" id="GO:0043571">
    <property type="term" value="P:maintenance of CRISPR repeat elements"/>
    <property type="evidence" value="ECO:0007669"/>
    <property type="project" value="InterPro"/>
</dbReference>
<sequence length="264" mass="29666">MPAGLAFTLYAPLAGLGDLAVGERRGGFDRPGRSAILGLVAAALGYDRTAEAEHAALDRGYALAQRVRRSGSLMTDYHTVQAPGAERKSAWATRREALDRPSHRLNTLLSSRDYREDLWVEVGLVHLRDTEGPPPEKIAEALRRPAYTLYLGRKSCPLGRPPAPRCLDDVTRLAALLDLAGEPTYLMTDREPYPFAPLRLNEDWHEAVVYADRHPDLEPLLAPDYEAIRVERRRDRVTSRVRRQFGLRDEIVATRTRPQPEADR</sequence>
<dbReference type="Pfam" id="PF09704">
    <property type="entry name" value="Cas_Cas5d"/>
    <property type="match status" value="1"/>
</dbReference>
<evidence type="ECO:0000313" key="1">
    <source>
        <dbReference type="EMBL" id="OAS18948.1"/>
    </source>
</evidence>
<accession>A0A179S4I9</accession>
<dbReference type="EMBL" id="LWHQ01000055">
    <property type="protein sequence ID" value="OAS18948.1"/>
    <property type="molecule type" value="Genomic_DNA"/>
</dbReference>
<dbReference type="RefSeq" id="WP_048433771.1">
    <property type="nucleotide sequence ID" value="NZ_LWHQ01000055.1"/>
</dbReference>
<evidence type="ECO:0008006" key="3">
    <source>
        <dbReference type="Google" id="ProtNLM"/>
    </source>
</evidence>
<dbReference type="AlphaFoldDB" id="A0A179S4I9"/>
<dbReference type="InterPro" id="IPR021124">
    <property type="entry name" value="CRISPR-assoc_prot_Cas5"/>
</dbReference>
<gene>
    <name evidence="1" type="ORF">A5481_25435</name>
</gene>
<dbReference type="OrthoDB" id="5704083at2"/>
<protein>
    <recommendedName>
        <fullName evidence="3">Type I-E CRISPR-associated protein Cas5/CasD</fullName>
    </recommendedName>
</protein>
<dbReference type="Gene3D" id="3.30.70.2660">
    <property type="match status" value="1"/>
</dbReference>
<evidence type="ECO:0000313" key="2">
    <source>
        <dbReference type="Proteomes" id="UP000078316"/>
    </source>
</evidence>
<dbReference type="STRING" id="427683.A5481_25435"/>
<reference evidence="1 2" key="1">
    <citation type="submission" date="2016-04" db="EMBL/GenBank/DDBJ databases">
        <authorList>
            <person name="Evans L.H."/>
            <person name="Alamgir A."/>
            <person name="Owens N."/>
            <person name="Weber N.D."/>
            <person name="Virtaneva K."/>
            <person name="Barbian K."/>
            <person name="Babar A."/>
            <person name="Rosenke K."/>
        </authorList>
    </citation>
    <scope>NUCLEOTIDE SEQUENCE [LARGE SCALE GENOMIC DNA]</scope>
    <source>
        <strain evidence="1 2">PMB02</strain>
    </source>
</reference>
<dbReference type="Proteomes" id="UP000078316">
    <property type="component" value="Unassembled WGS sequence"/>
</dbReference>